<keyword evidence="4" id="KW-0175">Coiled coil</keyword>
<dbReference type="Pfam" id="PF00004">
    <property type="entry name" value="AAA"/>
    <property type="match status" value="3"/>
</dbReference>
<dbReference type="CDD" id="cd06008">
    <property type="entry name" value="NF-X1-zinc-finger"/>
    <property type="match status" value="1"/>
</dbReference>
<name>S7RNM6_GLOTA</name>
<dbReference type="Pfam" id="PF17866">
    <property type="entry name" value="AAA_lid_6"/>
    <property type="match status" value="2"/>
</dbReference>
<dbReference type="InterPro" id="IPR050773">
    <property type="entry name" value="CbxX/CfxQ_RuBisCO_ESX"/>
</dbReference>
<dbReference type="Gene3D" id="3.40.50.300">
    <property type="entry name" value="P-loop containing nucleotide triphosphate hydrolases"/>
    <property type="match status" value="5"/>
</dbReference>
<feature type="domain" description="AAA+ ATPase" evidence="6">
    <location>
        <begin position="481"/>
        <end position="902"/>
    </location>
</feature>
<dbReference type="InterPro" id="IPR003959">
    <property type="entry name" value="ATPase_AAA_core"/>
</dbReference>
<dbReference type="InterPro" id="IPR027417">
    <property type="entry name" value="P-loop_NTPase"/>
</dbReference>
<feature type="region of interest" description="Disordered" evidence="5">
    <location>
        <begin position="2143"/>
        <end position="2253"/>
    </location>
</feature>
<feature type="compositionally biased region" description="Low complexity" evidence="5">
    <location>
        <begin position="2177"/>
        <end position="2186"/>
    </location>
</feature>
<evidence type="ECO:0000256" key="1">
    <source>
        <dbReference type="ARBA" id="ARBA00010378"/>
    </source>
</evidence>
<feature type="domain" description="AAA+ ATPase" evidence="6">
    <location>
        <begin position="1338"/>
        <end position="1474"/>
    </location>
</feature>
<evidence type="ECO:0000313" key="7">
    <source>
        <dbReference type="EMBL" id="EPQ56100.1"/>
    </source>
</evidence>
<dbReference type="CDD" id="cd00009">
    <property type="entry name" value="AAA"/>
    <property type="match status" value="2"/>
</dbReference>
<dbReference type="eggNOG" id="KOG1807">
    <property type="taxonomic scope" value="Eukaryota"/>
</dbReference>
<dbReference type="EMBL" id="KB469300">
    <property type="protein sequence ID" value="EPQ56100.1"/>
    <property type="molecule type" value="Genomic_DNA"/>
</dbReference>
<feature type="coiled-coil region" evidence="4">
    <location>
        <begin position="2265"/>
        <end position="2363"/>
    </location>
</feature>
<dbReference type="PANTHER" id="PTHR43392:SF2">
    <property type="entry name" value="AAA-TYPE ATPASE FAMILY PROTEIN _ ANKYRIN REPEAT FAMILY PROTEIN"/>
    <property type="match status" value="1"/>
</dbReference>
<keyword evidence="7" id="KW-0378">Hydrolase</keyword>
<dbReference type="InterPro" id="IPR003593">
    <property type="entry name" value="AAA+_ATPase"/>
</dbReference>
<dbReference type="InterPro" id="IPR041627">
    <property type="entry name" value="AAA_lid_6"/>
</dbReference>
<feature type="compositionally biased region" description="Polar residues" evidence="5">
    <location>
        <begin position="2214"/>
        <end position="2227"/>
    </location>
</feature>
<keyword evidence="3" id="KW-0067">ATP-binding</keyword>
<evidence type="ECO:0000256" key="4">
    <source>
        <dbReference type="SAM" id="Coils"/>
    </source>
</evidence>
<evidence type="ECO:0000259" key="6">
    <source>
        <dbReference type="SMART" id="SM00382"/>
    </source>
</evidence>
<dbReference type="OrthoDB" id="2423195at2759"/>
<dbReference type="InterPro" id="IPR041679">
    <property type="entry name" value="DNA2/NAM7-like_C"/>
</dbReference>
<dbReference type="GO" id="GO:0004386">
    <property type="term" value="F:helicase activity"/>
    <property type="evidence" value="ECO:0007669"/>
    <property type="project" value="InterPro"/>
</dbReference>
<feature type="domain" description="AAA+ ATPase" evidence="6">
    <location>
        <begin position="1619"/>
        <end position="1765"/>
    </location>
</feature>
<dbReference type="KEGG" id="gtr:GLOTRDRAFT_105123"/>
<dbReference type="eggNOG" id="KOG0730">
    <property type="taxonomic scope" value="Eukaryota"/>
</dbReference>
<dbReference type="RefSeq" id="XP_007864879.1">
    <property type="nucleotide sequence ID" value="XM_007866688.1"/>
</dbReference>
<dbReference type="OMA" id="GNMETFM"/>
<dbReference type="InterPro" id="IPR047187">
    <property type="entry name" value="SF1_C_Upf1"/>
</dbReference>
<dbReference type="FunFam" id="3.40.50.300:FF:000216">
    <property type="entry name" value="Type VII secretion ATPase EccA"/>
    <property type="match status" value="3"/>
</dbReference>
<dbReference type="GO" id="GO:0005524">
    <property type="term" value="F:ATP binding"/>
    <property type="evidence" value="ECO:0007669"/>
    <property type="project" value="UniProtKB-KW"/>
</dbReference>
<keyword evidence="8" id="KW-1185">Reference proteome</keyword>
<dbReference type="SUPFAM" id="SSF52540">
    <property type="entry name" value="P-loop containing nucleoside triphosphate hydrolases"/>
    <property type="match status" value="4"/>
</dbReference>
<evidence type="ECO:0000256" key="2">
    <source>
        <dbReference type="ARBA" id="ARBA00022741"/>
    </source>
</evidence>
<dbReference type="PRINTS" id="PR00819">
    <property type="entry name" value="CBXCFQXSUPER"/>
</dbReference>
<gene>
    <name evidence="7" type="ORF">GLOTRDRAFT_105123</name>
</gene>
<keyword evidence="2" id="KW-0547">Nucleotide-binding</keyword>
<feature type="domain" description="AAA+ ATPase" evidence="6">
    <location>
        <begin position="1897"/>
        <end position="2034"/>
    </location>
</feature>
<feature type="compositionally biased region" description="Basic and acidic residues" evidence="5">
    <location>
        <begin position="1255"/>
        <end position="1278"/>
    </location>
</feature>
<dbReference type="PANTHER" id="PTHR43392">
    <property type="entry name" value="AAA-TYPE ATPASE FAMILY PROTEIN / ANKYRIN REPEAT FAMILY PROTEIN"/>
    <property type="match status" value="1"/>
</dbReference>
<dbReference type="Gene3D" id="1.10.8.60">
    <property type="match status" value="2"/>
</dbReference>
<proteinExistence type="inferred from homology"/>
<dbReference type="SMART" id="SM00382">
    <property type="entry name" value="AAA"/>
    <property type="match status" value="4"/>
</dbReference>
<evidence type="ECO:0000256" key="5">
    <source>
        <dbReference type="SAM" id="MobiDB-lite"/>
    </source>
</evidence>
<comment type="similarity">
    <text evidence="1">Belongs to the CbxX/CfxQ family.</text>
</comment>
<dbReference type="Pfam" id="PF13086">
    <property type="entry name" value="AAA_11"/>
    <property type="match status" value="1"/>
</dbReference>
<dbReference type="CDD" id="cd17936">
    <property type="entry name" value="EEXXEc_NFX1"/>
    <property type="match status" value="1"/>
</dbReference>
<evidence type="ECO:0000256" key="3">
    <source>
        <dbReference type="ARBA" id="ARBA00022840"/>
    </source>
</evidence>
<feature type="region of interest" description="Disordered" evidence="5">
    <location>
        <begin position="1255"/>
        <end position="1289"/>
    </location>
</feature>
<evidence type="ECO:0000313" key="8">
    <source>
        <dbReference type="Proteomes" id="UP000030669"/>
    </source>
</evidence>
<reference evidence="7 8" key="1">
    <citation type="journal article" date="2012" name="Science">
        <title>The Paleozoic origin of enzymatic lignin decomposition reconstructed from 31 fungal genomes.</title>
        <authorList>
            <person name="Floudas D."/>
            <person name="Binder M."/>
            <person name="Riley R."/>
            <person name="Barry K."/>
            <person name="Blanchette R.A."/>
            <person name="Henrissat B."/>
            <person name="Martinez A.T."/>
            <person name="Otillar R."/>
            <person name="Spatafora J.W."/>
            <person name="Yadav J.S."/>
            <person name="Aerts A."/>
            <person name="Benoit I."/>
            <person name="Boyd A."/>
            <person name="Carlson A."/>
            <person name="Copeland A."/>
            <person name="Coutinho P.M."/>
            <person name="de Vries R.P."/>
            <person name="Ferreira P."/>
            <person name="Findley K."/>
            <person name="Foster B."/>
            <person name="Gaskell J."/>
            <person name="Glotzer D."/>
            <person name="Gorecki P."/>
            <person name="Heitman J."/>
            <person name="Hesse C."/>
            <person name="Hori C."/>
            <person name="Igarashi K."/>
            <person name="Jurgens J.A."/>
            <person name="Kallen N."/>
            <person name="Kersten P."/>
            <person name="Kohler A."/>
            <person name="Kuees U."/>
            <person name="Kumar T.K.A."/>
            <person name="Kuo A."/>
            <person name="LaButti K."/>
            <person name="Larrondo L.F."/>
            <person name="Lindquist E."/>
            <person name="Ling A."/>
            <person name="Lombard V."/>
            <person name="Lucas S."/>
            <person name="Lundell T."/>
            <person name="Martin R."/>
            <person name="McLaughlin D.J."/>
            <person name="Morgenstern I."/>
            <person name="Morin E."/>
            <person name="Murat C."/>
            <person name="Nagy L.G."/>
            <person name="Nolan M."/>
            <person name="Ohm R.A."/>
            <person name="Patyshakuliyeva A."/>
            <person name="Rokas A."/>
            <person name="Ruiz-Duenas F.J."/>
            <person name="Sabat G."/>
            <person name="Salamov A."/>
            <person name="Samejima M."/>
            <person name="Schmutz J."/>
            <person name="Slot J.C."/>
            <person name="St John F."/>
            <person name="Stenlid J."/>
            <person name="Sun H."/>
            <person name="Sun S."/>
            <person name="Syed K."/>
            <person name="Tsang A."/>
            <person name="Wiebenga A."/>
            <person name="Young D."/>
            <person name="Pisabarro A."/>
            <person name="Eastwood D.C."/>
            <person name="Martin F."/>
            <person name="Cullen D."/>
            <person name="Grigoriev I.V."/>
            <person name="Hibbett D.S."/>
        </authorList>
    </citation>
    <scope>NUCLEOTIDE SEQUENCE [LARGE SCALE GENOMIC DNA]</scope>
    <source>
        <strain evidence="7 8">ATCC 11539</strain>
    </source>
</reference>
<accession>S7RNM6</accession>
<dbReference type="FunFam" id="1.10.8.60:FF:000160">
    <property type="entry name" value="WGS project CABT00000000 data, contig 2.55"/>
    <property type="match status" value="1"/>
</dbReference>
<dbReference type="GO" id="GO:0016887">
    <property type="term" value="F:ATP hydrolysis activity"/>
    <property type="evidence" value="ECO:0007669"/>
    <property type="project" value="InterPro"/>
</dbReference>
<sequence length="2396" mass="267438">MDETKARTARLQKLYHSIVDGKVQMTRKNNILFLEAIYTSPDVASCIDRLIRSPKGLSVLQESMRMDLTATFFNGAATSLLRYVSSPQLGTIGGGVYLQQVVLSITEPPIFWSSFRDAFVLGQLHDDAQVCFSWLLLQLVLLPGQASAPHRATAQDPTLTTIMLNSTVRDVRSHAEAIKNIVATSDTGAANRDLEGGPGGRHDNDFHDFHDIAILPTADELASSKEPFLRSCDALDDPETADNRVAIHLDNQFRLLREDLLHELREELQVALGSKKGSHRGLVLNDVALVGLYREPLDSKRLYKWGVTFKLSSDLPFLKGVKAEKRRSAVEEDRKTWKNQSLTCLVIDEEIVAFPTVHRDEDLLAQEPSIIVLQFQGLQSVKKALLGVRTGSQIKVLQIDTAVFAYEPVLQALKEMTTLPMSQELLSFDEESAITVAPAPPHHIVSAIESSPLRDLQSLLGTNSSIKLDEAQSRSLLSGLTQSVSLIQGPPGTGKSFIGALLAKILHDCTQKTILVVCFTNHALDQFLEDLLKIGIPEESMVRLGGKSTSQTESLSLNRQPRSAGRSKMDWSVINTLKSRARGLSLSLTSTFSAYQRFSSGYMSLMEHLEFEHPEFFEAFCVPESQDGTKQVGRKGKAIGPNYLIERWLQGKDAGVLKWASNVIETGDTWRLALDARQTHYARWVREMLGDVVERVADIGQEYNDCQNEIEQKFNDGTTAVITSKRIIGCTTTGAAIHRRSIREAKPDVLLVEEAGEILESHILTALGPQTRQLILIGDHKQLRPKVNNYTLTVEKGDGFDLNRSLFERLVLKGYPHETLKAQHRMRPEISTLVRELTYPDLVDAPKTQGRPDLRGVRDNVVFIDHDHPEGDSSEIGEAKDVTTKASKHNEFEVQMVLKIVRYLAQQGYGTDKMVVLTPYLGQLRRLQLALKNDVDPVLNDLDTYDLVRAGLISPAAAKSIKKPLRIATIGEFYDYVPHPIYRPYAIFPDNYQGEESDVVIASLTRSNRQNDIGFMFSPERLTVLLSRARDAFIMIGNAKTFSASRKGGKIWSHLFDMLRHGSHMYSGLPAKCERHPDRHVLLCRPDDFEMECPEGGCPQPCGAPLSCGIHSCPMKCHQLSDHAKMQCEFVFSDRCPKGHQQSWKCQEGQPVSCKKCDRDDMAAEKRRQEEYDLQQKRDAEQQAHAEKLAEIERKIALERDTIRHAQLAQERANAIQEKQKELREASTVATQASSMIQSVKTSLTNLVDSLRPAMKSEAKPSDTQSRHDPQRKPESSEPKQPAPEDEWEHQKDLFGSANDALDSMMRLTGLKEVKEQVLRIKDKVDLSQRQSTSLSKERFNVSMLGNPGTGKTTVARLYGQFLASAQVIPGNMFIETTGARLANDGVQGIQKQLESIINAGGGTIFIDEAYQLTSEHNFEGKKVLDFLLAEMENQVGKVVFIFAGYSKEMESFFEHNPGLPSRVPFTLHFKDYEDADLMDMLEKMIHRKWSGRMKIDDESGIRGLLGRIAVRRLGRGRGTKGFGNARALENMCAKMTERQASRVSKARRQGKSVDDFLLVKEDIIGPQPSKVMVESKSWGRLQSMIGLISVKDTVRTLFAMVQTNYQRELLEKEPDQISLNRVFLGSPGTGKTTVAKLYGQILCELGLLSNGEVVVKSPADFIGSALGQSENQTKSILAATLGKVLVIDEAYMLYGGSGQKGASDQYKTAVIDTLVAEVQSVPGEDRCVLLLGYKDQMEEMFQNVNPGLARRFAIENAFHFEDYTDGELRQALEMKLKDQDRTATDKAKAVAVETLSRLRNRPNFGNIGEVENLLSKAKLHYQKRQASLAADERSPDAPFEPEDFDPAYARSEQAAMNLSKLFEDVIGCDGIIEKLAGWQRMSSNMKGIGRNPRDNVPTNFIFKGPPGTGKTTTARKMGQVYYDMGFLSSDEVVECSVSDLVGQYVGQTGPKTRQVFEKALGRVLFIDEAYRLGEGHFAKEAVDEVVDILTQEKFRGKLITILAGYDQEMNQLLAVNSGLASRFPEEIRFTNMSSEHCLDILTKKLAKQDIRVNGLEDRKSAEYLRMADVVNRLRSLPSWGNARDMETLAKQMTSIVFSSTPLQPSVVPPTPASTASKAATFVLADGDALKCMEKMLSDRKERLVNVPHARRADSPDMPMMSQDRSAPPPPPAETVSTAAKATAKPPSKPPAPRAQSPRDFMRGNRRTGRGRNQQPEQRATVTQDSSNDGRRNPAFPTTATIPIDTAGRDPGVSDHVWRQLQIAKQAQEGERRRAEAALRHLENQRRAAERKEREAREAAARLERAARAAREEKEREELMRRREQERLREIALRQEQARLEALKLEEERKRQEEARAQQKLRNMGVCVAGFQWIKVGGGYCCAGGSHYVSNAHLGI</sequence>
<dbReference type="FunFam" id="3.40.50.300:FF:001660">
    <property type="entry name" value="NF-X1 finger and helicase protein, putative"/>
    <property type="match status" value="1"/>
</dbReference>
<dbReference type="GeneID" id="19298685"/>
<dbReference type="Proteomes" id="UP000030669">
    <property type="component" value="Unassembled WGS sequence"/>
</dbReference>
<organism evidence="7 8">
    <name type="scientific">Gloeophyllum trabeum (strain ATCC 11539 / FP-39264 / Madison 617)</name>
    <name type="common">Brown rot fungus</name>
    <dbReference type="NCBI Taxonomy" id="670483"/>
    <lineage>
        <taxon>Eukaryota</taxon>
        <taxon>Fungi</taxon>
        <taxon>Dikarya</taxon>
        <taxon>Basidiomycota</taxon>
        <taxon>Agaricomycotina</taxon>
        <taxon>Agaricomycetes</taxon>
        <taxon>Gloeophyllales</taxon>
        <taxon>Gloeophyllaceae</taxon>
        <taxon>Gloeophyllum</taxon>
    </lineage>
</organism>
<dbReference type="CDD" id="cd18808">
    <property type="entry name" value="SF1_C_Upf1"/>
    <property type="match status" value="1"/>
</dbReference>
<protein>
    <submittedName>
        <fullName evidence="7">p-loop containing nucleoside triphosphate hydrolase protein</fullName>
    </submittedName>
</protein>
<dbReference type="InterPro" id="IPR041677">
    <property type="entry name" value="DNA2/NAM7_AAA_11"/>
</dbReference>
<dbReference type="InterPro" id="IPR000641">
    <property type="entry name" value="CbxX/CfxQ"/>
</dbReference>
<dbReference type="Pfam" id="PF13087">
    <property type="entry name" value="AAA_12"/>
    <property type="match status" value="1"/>
</dbReference>
<dbReference type="HOGENOM" id="CLU_001133_0_0_1"/>